<dbReference type="Proteomes" id="UP000002219">
    <property type="component" value="Chromosome 1"/>
</dbReference>
<feature type="domain" description="DUF4440" evidence="1">
    <location>
        <begin position="39"/>
        <end position="141"/>
    </location>
</feature>
<proteinExistence type="predicted"/>
<dbReference type="EMBL" id="CP002040">
    <property type="protein sequence ID" value="ADH67538.1"/>
    <property type="molecule type" value="Genomic_DNA"/>
</dbReference>
<dbReference type="KEGG" id="nda:Ndas_2113"/>
<evidence type="ECO:0000313" key="3">
    <source>
        <dbReference type="Proteomes" id="UP000002219"/>
    </source>
</evidence>
<sequence>MTAHRPVGVAVVGQLGRGSVVYGAADGAGEAVQRVIEGELRLLEPHVRASRRLAGELLDPEFTEVGRSGRRWDRETMLTELPSMDGPDTTGPQRRRVRVGDMVGRLLAPDLVHLTYATEADGARALRSSLWRRNADGAWRLYYHQGTPAP</sequence>
<dbReference type="STRING" id="446468.Ndas_2113"/>
<evidence type="ECO:0000313" key="2">
    <source>
        <dbReference type="EMBL" id="ADH67538.1"/>
    </source>
</evidence>
<gene>
    <name evidence="2" type="ordered locus">Ndas_2113</name>
</gene>
<accession>D7B7G6</accession>
<organism evidence="2 3">
    <name type="scientific">Nocardiopsis dassonvillei (strain ATCC 23218 / DSM 43111 / CIP 107115 / JCM 7437 / KCTC 9190 / NBRC 14626 / NCTC 10488 / NRRL B-5397 / IMRU 509)</name>
    <name type="common">Actinomadura dassonvillei</name>
    <dbReference type="NCBI Taxonomy" id="446468"/>
    <lineage>
        <taxon>Bacteria</taxon>
        <taxon>Bacillati</taxon>
        <taxon>Actinomycetota</taxon>
        <taxon>Actinomycetes</taxon>
        <taxon>Streptosporangiales</taxon>
        <taxon>Nocardiopsidaceae</taxon>
        <taxon>Nocardiopsis</taxon>
    </lineage>
</organism>
<dbReference type="eggNOG" id="COG4994">
    <property type="taxonomic scope" value="Bacteria"/>
</dbReference>
<dbReference type="SUPFAM" id="SSF54427">
    <property type="entry name" value="NTF2-like"/>
    <property type="match status" value="1"/>
</dbReference>
<reference evidence="2 3" key="1">
    <citation type="journal article" date="2010" name="Stand. Genomic Sci.">
        <title>Complete genome sequence of Nocardiopsis dassonvillei type strain (IMRU 509).</title>
        <authorList>
            <person name="Sun H."/>
            <person name="Lapidus A."/>
            <person name="Nolan M."/>
            <person name="Lucas S."/>
            <person name="Del Rio T.G."/>
            <person name="Tice H."/>
            <person name="Cheng J.F."/>
            <person name="Tapia R."/>
            <person name="Han C."/>
            <person name="Goodwin L."/>
            <person name="Pitluck S."/>
            <person name="Pagani I."/>
            <person name="Ivanova N."/>
            <person name="Mavromatis K."/>
            <person name="Mikhailova N."/>
            <person name="Pati A."/>
            <person name="Chen A."/>
            <person name="Palaniappan K."/>
            <person name="Land M."/>
            <person name="Hauser L."/>
            <person name="Chang Y.J."/>
            <person name="Jeffries C.D."/>
            <person name="Djao O.D."/>
            <person name="Rohde M."/>
            <person name="Sikorski J."/>
            <person name="Goker M."/>
            <person name="Woyke T."/>
            <person name="Bristow J."/>
            <person name="Eisen J.A."/>
            <person name="Markowitz V."/>
            <person name="Hugenholtz P."/>
            <person name="Kyrpides N.C."/>
            <person name="Klenk H.P."/>
        </authorList>
    </citation>
    <scope>NUCLEOTIDE SEQUENCE [LARGE SCALE GENOMIC DNA]</scope>
    <source>
        <strain evidence="3">ATCC 23218 / DSM 43111 / CIP 107115 / JCM 7437 / KCTC 9190 / NBRC 14626 / NCTC 10488 / NRRL B-5397 / IMRU 509</strain>
    </source>
</reference>
<dbReference type="InterPro" id="IPR032710">
    <property type="entry name" value="NTF2-like_dom_sf"/>
</dbReference>
<dbReference type="InterPro" id="IPR027843">
    <property type="entry name" value="DUF4440"/>
</dbReference>
<keyword evidence="3" id="KW-1185">Reference proteome</keyword>
<dbReference type="Pfam" id="PF14534">
    <property type="entry name" value="DUF4440"/>
    <property type="match status" value="1"/>
</dbReference>
<dbReference type="AlphaFoldDB" id="D7B7G6"/>
<name>D7B7G6_NOCDD</name>
<dbReference type="HOGENOM" id="CLU_119560_0_1_11"/>
<dbReference type="Gene3D" id="3.10.450.50">
    <property type="match status" value="1"/>
</dbReference>
<evidence type="ECO:0000259" key="1">
    <source>
        <dbReference type="Pfam" id="PF14534"/>
    </source>
</evidence>
<protein>
    <recommendedName>
        <fullName evidence="1">DUF4440 domain-containing protein</fullName>
    </recommendedName>
</protein>